<sequence>MTEIINMSSKTFQLLKSISDIKQVASNYPDSFAVYPTAIYQTSHKAHFVNNYMQEMQTEWTITVDLFVDYGSLTDITNKLISLFSAMGFLNDTASQDLSGITRTVIRFTGIVDNELGRVYQKG</sequence>
<reference evidence="1" key="1">
    <citation type="submission" date="2019-10" db="EMBL/GenBank/DDBJ databases">
        <title>Malate fermentation in French cider.</title>
        <authorList>
            <person name="Cousin F.J."/>
            <person name="Medina Fernandez S."/>
            <person name="Misery B."/>
            <person name="Laplace J.-M."/>
            <person name="Cretenet M."/>
        </authorList>
    </citation>
    <scope>NUCLEOTIDE SEQUENCE</scope>
    <source>
        <strain evidence="1">UCMA15129</strain>
    </source>
</reference>
<name>A0AAJ2P1P6_OENOE</name>
<accession>A0AAJ2P1P6</accession>
<gene>
    <name evidence="1" type="ORF">GA838_05865</name>
</gene>
<protein>
    <recommendedName>
        <fullName evidence="3">DUF3168 domain-containing protein</fullName>
    </recommendedName>
</protein>
<dbReference type="AlphaFoldDB" id="A0AAJ2P1P6"/>
<comment type="caution">
    <text evidence="1">The sequence shown here is derived from an EMBL/GenBank/DDBJ whole genome shotgun (WGS) entry which is preliminary data.</text>
</comment>
<evidence type="ECO:0008006" key="3">
    <source>
        <dbReference type="Google" id="ProtNLM"/>
    </source>
</evidence>
<evidence type="ECO:0000313" key="1">
    <source>
        <dbReference type="EMBL" id="MDV7715283.1"/>
    </source>
</evidence>
<dbReference type="RefSeq" id="WP_317768253.1">
    <property type="nucleotide sequence ID" value="NZ_WERV01000004.1"/>
</dbReference>
<evidence type="ECO:0000313" key="2">
    <source>
        <dbReference type="Proteomes" id="UP001281024"/>
    </source>
</evidence>
<dbReference type="Proteomes" id="UP001281024">
    <property type="component" value="Unassembled WGS sequence"/>
</dbReference>
<proteinExistence type="predicted"/>
<dbReference type="EMBL" id="WERV01000004">
    <property type="protein sequence ID" value="MDV7715283.1"/>
    <property type="molecule type" value="Genomic_DNA"/>
</dbReference>
<organism evidence="1 2">
    <name type="scientific">Oenococcus oeni</name>
    <name type="common">Leuconostoc oenos</name>
    <dbReference type="NCBI Taxonomy" id="1247"/>
    <lineage>
        <taxon>Bacteria</taxon>
        <taxon>Bacillati</taxon>
        <taxon>Bacillota</taxon>
        <taxon>Bacilli</taxon>
        <taxon>Lactobacillales</taxon>
        <taxon>Lactobacillaceae</taxon>
        <taxon>Oenococcus</taxon>
    </lineage>
</organism>